<keyword evidence="1" id="KW-1133">Transmembrane helix</keyword>
<dbReference type="GO" id="GO:0005975">
    <property type="term" value="P:carbohydrate metabolic process"/>
    <property type="evidence" value="ECO:0007669"/>
    <property type="project" value="InterPro"/>
</dbReference>
<organism evidence="3">
    <name type="scientific">freshwater metagenome</name>
    <dbReference type="NCBI Taxonomy" id="449393"/>
    <lineage>
        <taxon>unclassified sequences</taxon>
        <taxon>metagenomes</taxon>
        <taxon>ecological metagenomes</taxon>
    </lineage>
</organism>
<feature type="domain" description="GH18" evidence="2">
    <location>
        <begin position="53"/>
        <end position="431"/>
    </location>
</feature>
<evidence type="ECO:0000256" key="1">
    <source>
        <dbReference type="SAM" id="Phobius"/>
    </source>
</evidence>
<dbReference type="PANTHER" id="PTHR46066:SF2">
    <property type="entry name" value="CHITINASE DOMAIN-CONTAINING PROTEIN 1"/>
    <property type="match status" value="1"/>
</dbReference>
<keyword evidence="1" id="KW-0472">Membrane</keyword>
<dbReference type="PANTHER" id="PTHR46066">
    <property type="entry name" value="CHITINASE DOMAIN-CONTAINING PROTEIN 1 FAMILY MEMBER"/>
    <property type="match status" value="1"/>
</dbReference>
<dbReference type="PROSITE" id="PS51910">
    <property type="entry name" value="GH18_2"/>
    <property type="match status" value="1"/>
</dbReference>
<sequence length="623" mass="65964">MSGSADEVTHNGVSPASFEEWSRVLRRVVLLPAVIGMLAGFLGVAPVAQAETPKIATGWLPYWMTSPARPAGVNSAVANADLLSEVSPFWYSAMQGGAAGVQPKVNPNFTNADANMSWSLAQLRGAGLRIVPAIADSSGKGKMASVLADPARRTAHVADLLNLVVANGYDGLDLDYETFAFSDGRASWAATQPNWTAFVQELGAALRAQGKTLSVTIPPPCSTAGVCGPTQGYWVYNMTGIAPFVDRIRIMAYDYHVQGIGAIAPMPWVRSIVAYAASAVPADKIQIGVPTYGRAWTKRTASGGYQLSGNCPASGTSGYRTLTSMASVTDADIPGQLATLGVDPATIQWDPTSQENWVEYPKVLNWTDASGATQTCTAKRIMWWVGPQAVLARTQLVGEFGLAGAAYWTIGGDDPAQWPLIRAYAQQLAPAATEVALTVPPTVAFAQPMAISAVITSGGVPVTGVDATLQFQKAQTKDWAAITSAPIADDGTVIFNPTVTEPGSWRIFVPGVAGRAEQASDPVPVLVTSVVRARPKKVVVKAKDSTVVRVVAQPARKKQVILVQVQRGERWRTVGKGRTDARGVVKVTIQMPRNKGVLTYRATANARGGISYGVSETFTIRVK</sequence>
<protein>
    <submittedName>
        <fullName evidence="3">Unannotated protein</fullName>
    </submittedName>
</protein>
<accession>A0A6J7IR90</accession>
<evidence type="ECO:0000313" key="3">
    <source>
        <dbReference type="EMBL" id="CAB4933285.1"/>
    </source>
</evidence>
<gene>
    <name evidence="3" type="ORF">UFOPK3772_00397</name>
</gene>
<dbReference type="SUPFAM" id="SSF51445">
    <property type="entry name" value="(Trans)glycosidases"/>
    <property type="match status" value="1"/>
</dbReference>
<dbReference type="SMART" id="SM00636">
    <property type="entry name" value="Glyco_18"/>
    <property type="match status" value="1"/>
</dbReference>
<proteinExistence type="predicted"/>
<dbReference type="Pfam" id="PF00704">
    <property type="entry name" value="Glyco_hydro_18"/>
    <property type="match status" value="1"/>
</dbReference>
<dbReference type="EMBL" id="CAFBNE010000008">
    <property type="protein sequence ID" value="CAB4933285.1"/>
    <property type="molecule type" value="Genomic_DNA"/>
</dbReference>
<feature type="transmembrane region" description="Helical" evidence="1">
    <location>
        <begin position="28"/>
        <end position="48"/>
    </location>
</feature>
<evidence type="ECO:0000259" key="2">
    <source>
        <dbReference type="PROSITE" id="PS51910"/>
    </source>
</evidence>
<dbReference type="InterPro" id="IPR017853">
    <property type="entry name" value="GH"/>
</dbReference>
<dbReference type="Gene3D" id="3.20.20.80">
    <property type="entry name" value="Glycosidases"/>
    <property type="match status" value="1"/>
</dbReference>
<dbReference type="InterPro" id="IPR001223">
    <property type="entry name" value="Glyco_hydro18_cat"/>
</dbReference>
<dbReference type="InterPro" id="IPR011583">
    <property type="entry name" value="Chitinase_II/V-like_cat"/>
</dbReference>
<reference evidence="3" key="1">
    <citation type="submission" date="2020-05" db="EMBL/GenBank/DDBJ databases">
        <authorList>
            <person name="Chiriac C."/>
            <person name="Salcher M."/>
            <person name="Ghai R."/>
            <person name="Kavagutti S V."/>
        </authorList>
    </citation>
    <scope>NUCLEOTIDE SEQUENCE</scope>
</reference>
<dbReference type="AlphaFoldDB" id="A0A6J7IR90"/>
<name>A0A6J7IR90_9ZZZZ</name>
<dbReference type="GO" id="GO:0008061">
    <property type="term" value="F:chitin binding"/>
    <property type="evidence" value="ECO:0007669"/>
    <property type="project" value="InterPro"/>
</dbReference>
<keyword evidence="1" id="KW-0812">Transmembrane</keyword>